<feature type="compositionally biased region" description="Polar residues" evidence="1">
    <location>
        <begin position="196"/>
        <end position="205"/>
    </location>
</feature>
<dbReference type="SUPFAM" id="SSF74853">
    <property type="entry name" value="Lamin A/C globular tail domain"/>
    <property type="match status" value="1"/>
</dbReference>
<evidence type="ECO:0000313" key="4">
    <source>
        <dbReference type="Proteomes" id="UP000198415"/>
    </source>
</evidence>
<dbReference type="InterPro" id="IPR036415">
    <property type="entry name" value="Lamin_tail_dom_sf"/>
</dbReference>
<keyword evidence="4" id="KW-1185">Reference proteome</keyword>
<dbReference type="Proteomes" id="UP000198415">
    <property type="component" value="Unassembled WGS sequence"/>
</dbReference>
<reference evidence="3 4" key="1">
    <citation type="submission" date="2017-06" db="EMBL/GenBank/DDBJ databases">
        <authorList>
            <person name="Kim H.J."/>
            <person name="Triplett B.A."/>
        </authorList>
    </citation>
    <scope>NUCLEOTIDE SEQUENCE [LARGE SCALE GENOMIC DNA]</scope>
    <source>
        <strain evidence="3 4">DSM 43151</strain>
    </source>
</reference>
<sequence>MSSPSDVASASRRTWRWIAVAATATAVTAAGITYASAATTAAVPNVRFTKVYYNSPGADTRTNASLNAEYVQVTNKSSKAVSVTGWTIKDVAGHTFKLSGSLAAGKTVTIHTGKGKNGTPAGHSYWQSGNYIWNNTGDTATLRNKTGATVHTCKWGATGSVTTCAPTPTPTKPTAAPTMPATTRPTTAAPTPTTTERNGTLTPTPTVEHPDPVDP</sequence>
<accession>A0A238Y7W9</accession>
<dbReference type="RefSeq" id="WP_089293492.1">
    <property type="nucleotide sequence ID" value="NZ_BOMU01000037.1"/>
</dbReference>
<evidence type="ECO:0000259" key="2">
    <source>
        <dbReference type="PROSITE" id="PS51841"/>
    </source>
</evidence>
<dbReference type="Pfam" id="PF00932">
    <property type="entry name" value="LTD"/>
    <property type="match status" value="1"/>
</dbReference>
<protein>
    <submittedName>
        <fullName evidence="3">Lamin Tail Domain</fullName>
    </submittedName>
</protein>
<feature type="region of interest" description="Disordered" evidence="1">
    <location>
        <begin position="164"/>
        <end position="215"/>
    </location>
</feature>
<dbReference type="PROSITE" id="PS51841">
    <property type="entry name" value="LTD"/>
    <property type="match status" value="1"/>
</dbReference>
<dbReference type="EMBL" id="FZNR01000004">
    <property type="protein sequence ID" value="SNR66871.1"/>
    <property type="molecule type" value="Genomic_DNA"/>
</dbReference>
<feature type="domain" description="LTD" evidence="2">
    <location>
        <begin position="30"/>
        <end position="157"/>
    </location>
</feature>
<dbReference type="InterPro" id="IPR001322">
    <property type="entry name" value="Lamin_tail_dom"/>
</dbReference>
<dbReference type="AlphaFoldDB" id="A0A238Y7W9"/>
<feature type="compositionally biased region" description="Low complexity" evidence="1">
    <location>
        <begin position="164"/>
        <end position="195"/>
    </location>
</feature>
<dbReference type="OrthoDB" id="3828227at2"/>
<dbReference type="Gene3D" id="2.60.40.1260">
    <property type="entry name" value="Lamin Tail domain"/>
    <property type="match status" value="1"/>
</dbReference>
<evidence type="ECO:0000313" key="3">
    <source>
        <dbReference type="EMBL" id="SNR66871.1"/>
    </source>
</evidence>
<name>A0A238Y7W9_9ACTN</name>
<organism evidence="3 4">
    <name type="scientific">Actinoplanes regularis</name>
    <dbReference type="NCBI Taxonomy" id="52697"/>
    <lineage>
        <taxon>Bacteria</taxon>
        <taxon>Bacillati</taxon>
        <taxon>Actinomycetota</taxon>
        <taxon>Actinomycetes</taxon>
        <taxon>Micromonosporales</taxon>
        <taxon>Micromonosporaceae</taxon>
        <taxon>Actinoplanes</taxon>
    </lineage>
</organism>
<gene>
    <name evidence="3" type="ORF">SAMN06264365_104318</name>
</gene>
<evidence type="ECO:0000256" key="1">
    <source>
        <dbReference type="SAM" id="MobiDB-lite"/>
    </source>
</evidence>
<proteinExistence type="predicted"/>